<evidence type="ECO:0008006" key="4">
    <source>
        <dbReference type="Google" id="ProtNLM"/>
    </source>
</evidence>
<keyword evidence="3" id="KW-1185">Reference proteome</keyword>
<evidence type="ECO:0000256" key="1">
    <source>
        <dbReference type="SAM" id="Phobius"/>
    </source>
</evidence>
<keyword evidence="1" id="KW-0472">Membrane</keyword>
<comment type="caution">
    <text evidence="2">The sequence shown here is derived from an EMBL/GenBank/DDBJ whole genome shotgun (WGS) entry which is preliminary data.</text>
</comment>
<dbReference type="Proteomes" id="UP001501410">
    <property type="component" value="Unassembled WGS sequence"/>
</dbReference>
<dbReference type="RefSeq" id="WP_344823593.1">
    <property type="nucleotide sequence ID" value="NZ_BAABEZ010000014.1"/>
</dbReference>
<reference evidence="3" key="1">
    <citation type="journal article" date="2019" name="Int. J. Syst. Evol. Microbiol.">
        <title>The Global Catalogue of Microorganisms (GCM) 10K type strain sequencing project: providing services to taxonomists for standard genome sequencing and annotation.</title>
        <authorList>
            <consortium name="The Broad Institute Genomics Platform"/>
            <consortium name="The Broad Institute Genome Sequencing Center for Infectious Disease"/>
            <person name="Wu L."/>
            <person name="Ma J."/>
        </authorList>
    </citation>
    <scope>NUCLEOTIDE SEQUENCE [LARGE SCALE GENOMIC DNA]</scope>
    <source>
        <strain evidence="3">JCM 31921</strain>
    </source>
</reference>
<dbReference type="InterPro" id="IPR012334">
    <property type="entry name" value="Pectin_lyas_fold"/>
</dbReference>
<name>A0ABP8MNB1_9BACT</name>
<organism evidence="2 3">
    <name type="scientific">Rurimicrobium arvi</name>
    <dbReference type="NCBI Taxonomy" id="2049916"/>
    <lineage>
        <taxon>Bacteria</taxon>
        <taxon>Pseudomonadati</taxon>
        <taxon>Bacteroidota</taxon>
        <taxon>Chitinophagia</taxon>
        <taxon>Chitinophagales</taxon>
        <taxon>Chitinophagaceae</taxon>
        <taxon>Rurimicrobium</taxon>
    </lineage>
</organism>
<accession>A0ABP8MNB1</accession>
<proteinExistence type="predicted"/>
<keyword evidence="1" id="KW-0812">Transmembrane</keyword>
<protein>
    <recommendedName>
        <fullName evidence="4">Right handed beta helix region</fullName>
    </recommendedName>
</protein>
<evidence type="ECO:0000313" key="3">
    <source>
        <dbReference type="Proteomes" id="UP001501410"/>
    </source>
</evidence>
<dbReference type="EMBL" id="BAABEZ010000014">
    <property type="protein sequence ID" value="GAA4452200.1"/>
    <property type="molecule type" value="Genomic_DNA"/>
</dbReference>
<evidence type="ECO:0000313" key="2">
    <source>
        <dbReference type="EMBL" id="GAA4452200.1"/>
    </source>
</evidence>
<gene>
    <name evidence="2" type="ORF">GCM10023092_10800</name>
</gene>
<dbReference type="Gene3D" id="2.160.20.10">
    <property type="entry name" value="Single-stranded right-handed beta-helix, Pectin lyase-like"/>
    <property type="match status" value="1"/>
</dbReference>
<feature type="transmembrane region" description="Helical" evidence="1">
    <location>
        <begin position="21"/>
        <end position="41"/>
    </location>
</feature>
<sequence length="499" mass="54390">MRAAKSVISHETVQSDTTITMIILRNSLFVLMLAFIAGVALSGCKKKALLTDGGALRFSADTLLFDTVFTSVGSATYKIKLYNDQDQPVTVSSVRLEKGSTSPFHLNVNGISGNEVTQQRLAAHDSMYVYSTVTIDPNSDLSPFLVEDKLIATLNGKDFTVPVVAFGQNARYVYDTIGTETWDNRLPYVILNNPNVTKGSVLTVEAGTRIYVHPNSRLFIEGSLIINGTKNDSVVFQSDRIDRSYFSYLDLPGEWGGLYFTSDSKNNRLRWAIIKNGGASTSLTFSNGTTAYVQPAAIQVDNNTLVSDPADGVLIENCSIQNAFGYGLLTFGGKVKMLNSLITTCGSQNIGVYQGGNVDFSQCTFVNYGSRWVTHSDAPVVSLLNYLDTSNTGFIPGDLKARMRNCIIYGSLDDELICNNKNAGITAFDVQIENCLVKAKSYNTAVTFLNCIFNTDPLFDDTDKWNYRLKDGSPAKNAGMAPLYGSNLDDQGPSNIGAY</sequence>
<keyword evidence="1" id="KW-1133">Transmembrane helix</keyword>
<dbReference type="SUPFAM" id="SSF51126">
    <property type="entry name" value="Pectin lyase-like"/>
    <property type="match status" value="1"/>
</dbReference>
<dbReference type="InterPro" id="IPR011050">
    <property type="entry name" value="Pectin_lyase_fold/virulence"/>
</dbReference>